<organism evidence="2 3">
    <name type="scientific">Robertmurraya beringensis</name>
    <dbReference type="NCBI Taxonomy" id="641660"/>
    <lineage>
        <taxon>Bacteria</taxon>
        <taxon>Bacillati</taxon>
        <taxon>Bacillota</taxon>
        <taxon>Bacilli</taxon>
        <taxon>Bacillales</taxon>
        <taxon>Bacillaceae</taxon>
        <taxon>Robertmurraya</taxon>
    </lineage>
</organism>
<dbReference type="InterPro" id="IPR051083">
    <property type="entry name" value="GrpII_Intron_Splice-Mob/Def"/>
</dbReference>
<dbReference type="SMART" id="SM00507">
    <property type="entry name" value="HNHc"/>
    <property type="match status" value="1"/>
</dbReference>
<dbReference type="CDD" id="cd01651">
    <property type="entry name" value="RT_G2_intron"/>
    <property type="match status" value="1"/>
</dbReference>
<dbReference type="NCBIfam" id="TIGR04416">
    <property type="entry name" value="group_II_RT_mat"/>
    <property type="match status" value="1"/>
</dbReference>
<dbReference type="PANTHER" id="PTHR34047:SF8">
    <property type="entry name" value="PROTEIN YKFC"/>
    <property type="match status" value="1"/>
</dbReference>
<evidence type="ECO:0000313" key="3">
    <source>
        <dbReference type="Proteomes" id="UP001589738"/>
    </source>
</evidence>
<dbReference type="Pfam" id="PF01844">
    <property type="entry name" value="HNH"/>
    <property type="match status" value="1"/>
</dbReference>
<dbReference type="InterPro" id="IPR000477">
    <property type="entry name" value="RT_dom"/>
</dbReference>
<feature type="domain" description="Reverse transcriptase" evidence="1">
    <location>
        <begin position="98"/>
        <end position="361"/>
    </location>
</feature>
<keyword evidence="2" id="KW-0548">Nucleotidyltransferase</keyword>
<dbReference type="InterPro" id="IPR043502">
    <property type="entry name" value="DNA/RNA_pol_sf"/>
</dbReference>
<accession>A0ABV6KTU6</accession>
<proteinExistence type="predicted"/>
<dbReference type="SUPFAM" id="SSF56672">
    <property type="entry name" value="DNA/RNA polymerases"/>
    <property type="match status" value="1"/>
</dbReference>
<sequence>MSNRLDNKPETKTKSNVIKKKQKLRNNEYYGTQELFDELFSLSSKGRNFKNLYNLIVSEENIKLAYRNIKKNKGSKTRGTNDTTIKELAETRTDEFVSFIQRSLENYQPQPVRRVMIPKPNGKERPLGIPTLEDRIIQQCFKQVLEPICEAKFHPFNYGFRPNRSAKHAIVRAMSIMNLQKLHYVVDIDIKGFFDNVDHAKLLKQLWTIGIRDKKVISIISKILKSEVQGEGVQTKGTPQGGILSPLLSNVVLNELDHWINSQWLDFPTRKDYTKIDPRNGKIINSHKYRALRDSSNLKELAYVRYADDFKIFCKDYESAVKIYIATKKWLKARSNLDISNEKSKITNVRKNYTEFLGFKFKMTRKNARKTNLVVKSHISDKAKTKILAIYKAGIIRITKNPNADEVRRLNAQILGYHNYYDIATLVNEDFADIHFKTRTFLYNRLHRLSSKNARINQIKNDIERPKDYLQRYKHYSFKEFSIMGKPIYPIAGIKHQSYKAFNSDVCNYTEKGRQIIHMNQQLVSPDIVIYLMNHPIINASVELNDNRISLYIAQKGMCGITKQTLSILDMEVHHILPKEQGGADNYSNLILVTRAAHKLIHATQKDTINHYISIIGKLSKAQINKLNKLRNIAGNEPISFECSEYL</sequence>
<dbReference type="PANTHER" id="PTHR34047">
    <property type="entry name" value="NUCLEAR INTRON MATURASE 1, MITOCHONDRIAL-RELATED"/>
    <property type="match status" value="1"/>
</dbReference>
<gene>
    <name evidence="2" type="primary">ltrA</name>
    <name evidence="2" type="ORF">ACFFHF_16220</name>
</gene>
<protein>
    <submittedName>
        <fullName evidence="2">Group II intron reverse transcriptase/maturase</fullName>
        <ecNumber evidence="2">2.7.7.49</ecNumber>
    </submittedName>
</protein>
<comment type="caution">
    <text evidence="2">The sequence shown here is derived from an EMBL/GenBank/DDBJ whole genome shotgun (WGS) entry which is preliminary data.</text>
</comment>
<dbReference type="EMBL" id="JBHLUU010000111">
    <property type="protein sequence ID" value="MFC0476749.1"/>
    <property type="molecule type" value="Genomic_DNA"/>
</dbReference>
<dbReference type="Pfam" id="PF00078">
    <property type="entry name" value="RVT_1"/>
    <property type="match status" value="1"/>
</dbReference>
<dbReference type="CDD" id="cd00085">
    <property type="entry name" value="HNHc"/>
    <property type="match status" value="1"/>
</dbReference>
<dbReference type="InterPro" id="IPR003615">
    <property type="entry name" value="HNH_nuc"/>
</dbReference>
<dbReference type="Proteomes" id="UP001589738">
    <property type="component" value="Unassembled WGS sequence"/>
</dbReference>
<dbReference type="RefSeq" id="WP_377058601.1">
    <property type="nucleotide sequence ID" value="NZ_JBHLUU010000111.1"/>
</dbReference>
<dbReference type="Gene3D" id="1.10.30.50">
    <property type="match status" value="1"/>
</dbReference>
<keyword evidence="2" id="KW-0808">Transferase</keyword>
<dbReference type="EC" id="2.7.7.49" evidence="2"/>
<reference evidence="2 3" key="1">
    <citation type="submission" date="2024-09" db="EMBL/GenBank/DDBJ databases">
        <authorList>
            <person name="Sun Q."/>
            <person name="Mori K."/>
        </authorList>
    </citation>
    <scope>NUCLEOTIDE SEQUENCE [LARGE SCALE GENOMIC DNA]</scope>
    <source>
        <strain evidence="2 3">CGMCC 1.9126</strain>
    </source>
</reference>
<dbReference type="InterPro" id="IPR030931">
    <property type="entry name" value="Group_II_RT_mat"/>
</dbReference>
<dbReference type="PROSITE" id="PS50878">
    <property type="entry name" value="RT_POL"/>
    <property type="match status" value="1"/>
</dbReference>
<name>A0ABV6KTU6_9BACI</name>
<evidence type="ECO:0000259" key="1">
    <source>
        <dbReference type="PROSITE" id="PS50878"/>
    </source>
</evidence>
<keyword evidence="2" id="KW-0695">RNA-directed DNA polymerase</keyword>
<dbReference type="GO" id="GO:0003964">
    <property type="term" value="F:RNA-directed DNA polymerase activity"/>
    <property type="evidence" value="ECO:0007669"/>
    <property type="project" value="UniProtKB-KW"/>
</dbReference>
<evidence type="ECO:0000313" key="2">
    <source>
        <dbReference type="EMBL" id="MFC0476749.1"/>
    </source>
</evidence>
<dbReference type="InterPro" id="IPR002711">
    <property type="entry name" value="HNH"/>
</dbReference>
<keyword evidence="3" id="KW-1185">Reference proteome</keyword>